<feature type="region of interest" description="Disordered" evidence="1">
    <location>
        <begin position="1"/>
        <end position="49"/>
    </location>
</feature>
<reference evidence="2 3" key="1">
    <citation type="submission" date="2014-04" db="EMBL/GenBank/DDBJ databases">
        <authorList>
            <consortium name="DOE Joint Genome Institute"/>
            <person name="Kuo A."/>
            <person name="Kohler A."/>
            <person name="Costa M.D."/>
            <person name="Nagy L.G."/>
            <person name="Floudas D."/>
            <person name="Copeland A."/>
            <person name="Barry K.W."/>
            <person name="Cichocki N."/>
            <person name="Veneault-Fourrey C."/>
            <person name="LaButti K."/>
            <person name="Lindquist E.A."/>
            <person name="Lipzen A."/>
            <person name="Lundell T."/>
            <person name="Morin E."/>
            <person name="Murat C."/>
            <person name="Sun H."/>
            <person name="Tunlid A."/>
            <person name="Henrissat B."/>
            <person name="Grigoriev I.V."/>
            <person name="Hibbett D.S."/>
            <person name="Martin F."/>
            <person name="Nordberg H.P."/>
            <person name="Cantor M.N."/>
            <person name="Hua S.X."/>
        </authorList>
    </citation>
    <scope>NUCLEOTIDE SEQUENCE [LARGE SCALE GENOMIC DNA]</scope>
    <source>
        <strain evidence="2 3">Marx 270</strain>
    </source>
</reference>
<dbReference type="HOGENOM" id="CLU_2400573_0_0_1"/>
<evidence type="ECO:0000313" key="3">
    <source>
        <dbReference type="Proteomes" id="UP000054217"/>
    </source>
</evidence>
<dbReference type="InParanoid" id="A0A0C3PGT6"/>
<evidence type="ECO:0000256" key="1">
    <source>
        <dbReference type="SAM" id="MobiDB-lite"/>
    </source>
</evidence>
<sequence length="93" mass="10260">MLITTTSPPAVKKLKNASSKPVPLFLPSVSPQRNSPQAQISSAPEHVSISEDDVLLRRRHRPDSPNAGPIVNPWISDPETYTILSLKDFQSFL</sequence>
<keyword evidence="3" id="KW-1185">Reference proteome</keyword>
<gene>
    <name evidence="2" type="ORF">M404DRAFT_23472</name>
</gene>
<accession>A0A0C3PGT6</accession>
<organism evidence="2 3">
    <name type="scientific">Pisolithus tinctorius Marx 270</name>
    <dbReference type="NCBI Taxonomy" id="870435"/>
    <lineage>
        <taxon>Eukaryota</taxon>
        <taxon>Fungi</taxon>
        <taxon>Dikarya</taxon>
        <taxon>Basidiomycota</taxon>
        <taxon>Agaricomycotina</taxon>
        <taxon>Agaricomycetes</taxon>
        <taxon>Agaricomycetidae</taxon>
        <taxon>Boletales</taxon>
        <taxon>Sclerodermatineae</taxon>
        <taxon>Pisolithaceae</taxon>
        <taxon>Pisolithus</taxon>
    </lineage>
</organism>
<evidence type="ECO:0000313" key="2">
    <source>
        <dbReference type="EMBL" id="KIO07606.1"/>
    </source>
</evidence>
<name>A0A0C3PGT6_PISTI</name>
<dbReference type="EMBL" id="KN831959">
    <property type="protein sequence ID" value="KIO07606.1"/>
    <property type="molecule type" value="Genomic_DNA"/>
</dbReference>
<protein>
    <submittedName>
        <fullName evidence="2">Uncharacterized protein</fullName>
    </submittedName>
</protein>
<feature type="compositionally biased region" description="Polar residues" evidence="1">
    <location>
        <begin position="29"/>
        <end position="42"/>
    </location>
</feature>
<dbReference type="Proteomes" id="UP000054217">
    <property type="component" value="Unassembled WGS sequence"/>
</dbReference>
<proteinExistence type="predicted"/>
<reference evidence="3" key="2">
    <citation type="submission" date="2015-01" db="EMBL/GenBank/DDBJ databases">
        <title>Evolutionary Origins and Diversification of the Mycorrhizal Mutualists.</title>
        <authorList>
            <consortium name="DOE Joint Genome Institute"/>
            <consortium name="Mycorrhizal Genomics Consortium"/>
            <person name="Kohler A."/>
            <person name="Kuo A."/>
            <person name="Nagy L.G."/>
            <person name="Floudas D."/>
            <person name="Copeland A."/>
            <person name="Barry K.W."/>
            <person name="Cichocki N."/>
            <person name="Veneault-Fourrey C."/>
            <person name="LaButti K."/>
            <person name="Lindquist E.A."/>
            <person name="Lipzen A."/>
            <person name="Lundell T."/>
            <person name="Morin E."/>
            <person name="Murat C."/>
            <person name="Riley R."/>
            <person name="Ohm R."/>
            <person name="Sun H."/>
            <person name="Tunlid A."/>
            <person name="Henrissat B."/>
            <person name="Grigoriev I.V."/>
            <person name="Hibbett D.S."/>
            <person name="Martin F."/>
        </authorList>
    </citation>
    <scope>NUCLEOTIDE SEQUENCE [LARGE SCALE GENOMIC DNA]</scope>
    <source>
        <strain evidence="3">Marx 270</strain>
    </source>
</reference>
<dbReference type="OrthoDB" id="2666771at2759"/>
<dbReference type="AlphaFoldDB" id="A0A0C3PGT6"/>